<proteinExistence type="predicted"/>
<evidence type="ECO:0000256" key="2">
    <source>
        <dbReference type="SAM" id="Phobius"/>
    </source>
</evidence>
<evidence type="ECO:0000313" key="5">
    <source>
        <dbReference type="Proteomes" id="UP000053611"/>
    </source>
</evidence>
<dbReference type="RefSeq" id="XP_018278961.1">
    <property type="nucleotide sequence ID" value="XM_018423150.1"/>
</dbReference>
<evidence type="ECO:0000256" key="1">
    <source>
        <dbReference type="SAM" id="MobiDB-lite"/>
    </source>
</evidence>
<protein>
    <submittedName>
        <fullName evidence="4">Uncharacterized protein</fullName>
    </submittedName>
</protein>
<feature type="region of interest" description="Disordered" evidence="1">
    <location>
        <begin position="412"/>
        <end position="509"/>
    </location>
</feature>
<dbReference type="STRING" id="879819.A0A0J0XMY6"/>
<gene>
    <name evidence="4" type="ORF">CC85DRAFT_285549</name>
</gene>
<dbReference type="Proteomes" id="UP000053611">
    <property type="component" value="Unassembled WGS sequence"/>
</dbReference>
<keyword evidence="2" id="KW-0472">Membrane</keyword>
<evidence type="ECO:0000256" key="3">
    <source>
        <dbReference type="SAM" id="SignalP"/>
    </source>
</evidence>
<dbReference type="OrthoDB" id="2563047at2759"/>
<dbReference type="EMBL" id="KQ087205">
    <property type="protein sequence ID" value="KLT42470.1"/>
    <property type="molecule type" value="Genomic_DNA"/>
</dbReference>
<feature type="signal peptide" evidence="3">
    <location>
        <begin position="1"/>
        <end position="18"/>
    </location>
</feature>
<reference evidence="4 5" key="1">
    <citation type="submission" date="2015-03" db="EMBL/GenBank/DDBJ databases">
        <title>Genomics and transcriptomics of the oil-accumulating basidiomycete yeast T. oleaginosus allow insights into substrate utilization and the diverse evolutionary trajectories of mating systems in fungi.</title>
        <authorList>
            <consortium name="DOE Joint Genome Institute"/>
            <person name="Kourist R."/>
            <person name="Kracht O."/>
            <person name="Bracharz F."/>
            <person name="Lipzen A."/>
            <person name="Nolan M."/>
            <person name="Ohm R."/>
            <person name="Grigoriev I."/>
            <person name="Sun S."/>
            <person name="Heitman J."/>
            <person name="Bruck T."/>
            <person name="Nowrousian M."/>
        </authorList>
    </citation>
    <scope>NUCLEOTIDE SEQUENCE [LARGE SCALE GENOMIC DNA]</scope>
    <source>
        <strain evidence="4 5">IBC0246</strain>
    </source>
</reference>
<keyword evidence="5" id="KW-1185">Reference proteome</keyword>
<evidence type="ECO:0000313" key="4">
    <source>
        <dbReference type="EMBL" id="KLT42470.1"/>
    </source>
</evidence>
<feature type="compositionally biased region" description="Low complexity" evidence="1">
    <location>
        <begin position="428"/>
        <end position="476"/>
    </location>
</feature>
<organism evidence="4 5">
    <name type="scientific">Cutaneotrichosporon oleaginosum</name>
    <dbReference type="NCBI Taxonomy" id="879819"/>
    <lineage>
        <taxon>Eukaryota</taxon>
        <taxon>Fungi</taxon>
        <taxon>Dikarya</taxon>
        <taxon>Basidiomycota</taxon>
        <taxon>Agaricomycotina</taxon>
        <taxon>Tremellomycetes</taxon>
        <taxon>Trichosporonales</taxon>
        <taxon>Trichosporonaceae</taxon>
        <taxon>Cutaneotrichosporon</taxon>
    </lineage>
</organism>
<keyword evidence="3" id="KW-0732">Signal</keyword>
<keyword evidence="2" id="KW-1133">Transmembrane helix</keyword>
<keyword evidence="2" id="KW-0812">Transmembrane</keyword>
<feature type="chain" id="PRO_5005245426" evidence="3">
    <location>
        <begin position="19"/>
        <end position="550"/>
    </location>
</feature>
<feature type="transmembrane region" description="Helical" evidence="2">
    <location>
        <begin position="328"/>
        <end position="350"/>
    </location>
</feature>
<accession>A0A0J0XMY6</accession>
<dbReference type="GeneID" id="28983753"/>
<name>A0A0J0XMY6_9TREE</name>
<dbReference type="AlphaFoldDB" id="A0A0J0XMY6"/>
<sequence length="550" mass="57882">MLALLLAASAAAAALVEHNVTMRSTAAILHYTPFNTTVEQGWNETYSEASWGEYNTRALPDGDSAFVTSYAGATVGVSWVGTGAYFHGTGGDVAVSVDGKDVYSGGMGVVGVGGLPYAAHNATLTVRGGTVSVTNLTLTTIIGGAGAVDIDAEINALDKDTNTNKELTVVGRWGESTTFCGSMQNETWSSTNCVRWDSLGTEQNGASLAMRSPPNASIALLSGAVGSEHDAYTVVVDPAPPHSPPSVSGSAARAWMGPGNLLYYGSLDPTQRYNIRIQFVGKGVLEWGRAHFIVTQGGEMWSPVLSGVDDSRGIETPADEQNRSNTPIGAIIGAVIGGLTLLLLLGGIWWRRRRRARSSENVPKAAIGKKWRRSEFEVDVVDQTNQSGALGTYLPMHDPVRATADMLPDTAENRITPLPAPWPGDMVSQSSSGKGSSPTGSAPHGYAQSSQSALSLQPAPYAAQAPGSAYSSSQSSHVYPPQKSPFADPPGMALSPSTPTQAPYPIPPLKAALLPPRPMIVTEAEDAGRIVEEQVPPRYNPAWAENEPRR</sequence>